<keyword evidence="6" id="KW-0769">Symport</keyword>
<dbReference type="InterPro" id="IPR020846">
    <property type="entry name" value="MFS_dom"/>
</dbReference>
<evidence type="ECO:0000259" key="13">
    <source>
        <dbReference type="PROSITE" id="PS50850"/>
    </source>
</evidence>
<dbReference type="AlphaFoldDB" id="A0A0A0NTQ0"/>
<evidence type="ECO:0000256" key="4">
    <source>
        <dbReference type="ARBA" id="ARBA00022475"/>
    </source>
</evidence>
<evidence type="ECO:0000256" key="3">
    <source>
        <dbReference type="ARBA" id="ARBA00022448"/>
    </source>
</evidence>
<organism evidence="14 15">
    <name type="scientific">Streptomyces rapamycinicus (strain ATCC 29253 / DSM 41530 / NRRL 5491 / AYB-994)</name>
    <name type="common">Streptomyces hygroscopicus (strain ATCC 29253)</name>
    <dbReference type="NCBI Taxonomy" id="1343740"/>
    <lineage>
        <taxon>Bacteria</taxon>
        <taxon>Bacillati</taxon>
        <taxon>Actinomycetota</taxon>
        <taxon>Actinomycetes</taxon>
        <taxon>Kitasatosporales</taxon>
        <taxon>Streptomycetaceae</taxon>
        <taxon>Streptomyces</taxon>
        <taxon>Streptomyces violaceusniger group</taxon>
    </lineage>
</organism>
<reference evidence="14 15" key="1">
    <citation type="journal article" date="2018" name="J. Biol. Chem.">
        <title>Discovery of the actinoplanic acid pathway in Streptomyces rapamycinicus reveals a genetically conserved synergism with rapamycin.</title>
        <authorList>
            <person name="Mrak P."/>
            <person name="Krastel P."/>
            <person name="Pivk Lukancic P."/>
            <person name="Tao J."/>
            <person name="Pistorius D."/>
            <person name="Moore C.M."/>
        </authorList>
    </citation>
    <scope>NUCLEOTIDE SEQUENCE [LARGE SCALE GENOMIC DNA]</scope>
    <source>
        <strain evidence="14 15">NRRL 5491</strain>
    </source>
</reference>
<evidence type="ECO:0000313" key="15">
    <source>
        <dbReference type="Proteomes" id="UP000281594"/>
    </source>
</evidence>
<evidence type="ECO:0000256" key="1">
    <source>
        <dbReference type="ARBA" id="ARBA00004651"/>
    </source>
</evidence>
<dbReference type="KEGG" id="src:M271_42365"/>
<evidence type="ECO:0000256" key="8">
    <source>
        <dbReference type="ARBA" id="ARBA00023136"/>
    </source>
</evidence>
<feature type="transmembrane region" description="Helical" evidence="12">
    <location>
        <begin position="164"/>
        <end position="185"/>
    </location>
</feature>
<dbReference type="SUPFAM" id="SSF103473">
    <property type="entry name" value="MFS general substrate transporter"/>
    <property type="match status" value="1"/>
</dbReference>
<feature type="compositionally biased region" description="Polar residues" evidence="11">
    <location>
        <begin position="452"/>
        <end position="461"/>
    </location>
</feature>
<keyword evidence="3" id="KW-0813">Transport</keyword>
<feature type="transmembrane region" description="Helical" evidence="12">
    <location>
        <begin position="317"/>
        <end position="336"/>
    </location>
</feature>
<dbReference type="InterPro" id="IPR036259">
    <property type="entry name" value="MFS_trans_sf"/>
</dbReference>
<keyword evidence="7 12" id="KW-1133">Transmembrane helix</keyword>
<feature type="transmembrane region" description="Helical" evidence="12">
    <location>
        <begin position="38"/>
        <end position="56"/>
    </location>
</feature>
<dbReference type="PANTHER" id="PTHR43045">
    <property type="entry name" value="SHIKIMATE TRANSPORTER"/>
    <property type="match status" value="1"/>
</dbReference>
<feature type="transmembrane region" description="Helical" evidence="12">
    <location>
        <begin position="130"/>
        <end position="152"/>
    </location>
</feature>
<dbReference type="STRING" id="1343740.M271_42365"/>
<evidence type="ECO:0000256" key="12">
    <source>
        <dbReference type="SAM" id="Phobius"/>
    </source>
</evidence>
<dbReference type="Pfam" id="PF07690">
    <property type="entry name" value="MFS_1"/>
    <property type="match status" value="1"/>
</dbReference>
<evidence type="ECO:0000256" key="11">
    <source>
        <dbReference type="SAM" id="MobiDB-lite"/>
    </source>
</evidence>
<feature type="transmembrane region" description="Helical" evidence="12">
    <location>
        <begin position="342"/>
        <end position="361"/>
    </location>
</feature>
<feature type="transmembrane region" description="Helical" evidence="12">
    <location>
        <begin position="382"/>
        <end position="403"/>
    </location>
</feature>
<evidence type="ECO:0000256" key="10">
    <source>
        <dbReference type="ARBA" id="ARBA00039918"/>
    </source>
</evidence>
<dbReference type="HOGENOM" id="CLU_001265_39_5_11"/>
<feature type="transmembrane region" description="Helical" evidence="12">
    <location>
        <begin position="287"/>
        <end position="305"/>
    </location>
</feature>
<dbReference type="PROSITE" id="PS50850">
    <property type="entry name" value="MFS"/>
    <property type="match status" value="1"/>
</dbReference>
<dbReference type="Proteomes" id="UP000281594">
    <property type="component" value="Unassembled WGS sequence"/>
</dbReference>
<feature type="region of interest" description="Disordered" evidence="11">
    <location>
        <begin position="436"/>
        <end position="461"/>
    </location>
</feature>
<comment type="function">
    <text evidence="9">May be a proton symporter involved in the uptake of osmolytes such as proline and glycine betaine.</text>
</comment>
<evidence type="ECO:0000256" key="2">
    <source>
        <dbReference type="ARBA" id="ARBA00008240"/>
    </source>
</evidence>
<keyword evidence="4" id="KW-1003">Cell membrane</keyword>
<protein>
    <recommendedName>
        <fullName evidence="10">Putative proline/betaine transporter</fullName>
    </recommendedName>
</protein>
<keyword evidence="5 12" id="KW-0812">Transmembrane</keyword>
<comment type="subcellular location">
    <subcellularLocation>
        <location evidence="1">Cell membrane</location>
        <topology evidence="1">Multi-pass membrane protein</topology>
    </subcellularLocation>
</comment>
<keyword evidence="8 12" id="KW-0472">Membrane</keyword>
<dbReference type="GO" id="GO:0015293">
    <property type="term" value="F:symporter activity"/>
    <property type="evidence" value="ECO:0007669"/>
    <property type="project" value="UniProtKB-KW"/>
</dbReference>
<name>A0A0A0NTQ0_STRRN</name>
<dbReference type="FunFam" id="1.20.1250.20:FF:000001">
    <property type="entry name" value="Dicarboxylate MFS transporter"/>
    <property type="match status" value="1"/>
</dbReference>
<evidence type="ECO:0000256" key="9">
    <source>
        <dbReference type="ARBA" id="ARBA00037295"/>
    </source>
</evidence>
<feature type="transmembrane region" description="Helical" evidence="12">
    <location>
        <begin position="98"/>
        <end position="118"/>
    </location>
</feature>
<dbReference type="PANTHER" id="PTHR43045:SF1">
    <property type="entry name" value="SHIKIMATE TRANSPORTER"/>
    <property type="match status" value="1"/>
</dbReference>
<proteinExistence type="inferred from homology"/>
<accession>A0A0A0NTQ0</accession>
<dbReference type="RefSeq" id="WP_020873330.1">
    <property type="nucleotide sequence ID" value="NC_022785.1"/>
</dbReference>
<feature type="transmembrane region" description="Helical" evidence="12">
    <location>
        <begin position="263"/>
        <end position="281"/>
    </location>
</feature>
<dbReference type="eggNOG" id="COG0477">
    <property type="taxonomic scope" value="Bacteria"/>
</dbReference>
<feature type="transmembrane region" description="Helical" evidence="12">
    <location>
        <begin position="197"/>
        <end position="220"/>
    </location>
</feature>
<comment type="similarity">
    <text evidence="2">Belongs to the major facilitator superfamily. Metabolite:H+ Symporter (MHS) family (TC 2.A.1.6) family.</text>
</comment>
<feature type="transmembrane region" description="Helical" evidence="12">
    <location>
        <begin position="62"/>
        <end position="86"/>
    </location>
</feature>
<evidence type="ECO:0000313" key="14">
    <source>
        <dbReference type="EMBL" id="RLV76965.1"/>
    </source>
</evidence>
<evidence type="ECO:0000256" key="6">
    <source>
        <dbReference type="ARBA" id="ARBA00022847"/>
    </source>
</evidence>
<dbReference type="Gene3D" id="1.20.1250.20">
    <property type="entry name" value="MFS general substrate transporter like domains"/>
    <property type="match status" value="2"/>
</dbReference>
<evidence type="ECO:0000256" key="7">
    <source>
        <dbReference type="ARBA" id="ARBA00022989"/>
    </source>
</evidence>
<dbReference type="EMBL" id="QYCY01000001">
    <property type="protein sequence ID" value="RLV76965.1"/>
    <property type="molecule type" value="Genomic_DNA"/>
</dbReference>
<sequence length="461" mass="49069">MNPPSAVTPPSPPTADTPNIRTVAWATMIGTAIEWYDFFTYGIAAALVFNTLFFPAGTSPVVGTLLAFSTYAVGFAARPVGGVVFAHYGDKIGRKSMLVVSLLLMGGSTFCIGLLPGFPTLGVAAPLLLVALRIVQGFGVGGEWGAAALMAVEHAPPNRRGFYGSWPQMGVPAGMLIANLAFFALSGTTSDHDFQAWGWRVPFLASSVLIALGLVIRLRVSESPVFRAMERAGRIERRPVIAVLRTQPANVLRAAGIRFAENSTFYIHTTFVLTYGTTVLSLERDDLLIGVIITAALGLISLPLWGRLSDRVGRRPVVLFGSALLAALSWPFFWALDSGSLPVIYLVTILCINVGNHAVYAPQSAYFAELFEPEVRYSGASIGSQAASVLAGGLSPLIATALLEAGDGYHLIALYMTAMALITVCTALISPDPYRQSLKRSSTPGDRDARPTESTTEMSHG</sequence>
<feature type="transmembrane region" description="Helical" evidence="12">
    <location>
        <begin position="409"/>
        <end position="430"/>
    </location>
</feature>
<gene>
    <name evidence="14" type="ORF">D3C57_101310</name>
</gene>
<feature type="domain" description="Major facilitator superfamily (MFS) profile" evidence="13">
    <location>
        <begin position="23"/>
        <end position="435"/>
    </location>
</feature>
<dbReference type="GO" id="GO:0005886">
    <property type="term" value="C:plasma membrane"/>
    <property type="evidence" value="ECO:0007669"/>
    <property type="project" value="UniProtKB-SubCell"/>
</dbReference>
<evidence type="ECO:0000256" key="5">
    <source>
        <dbReference type="ARBA" id="ARBA00022692"/>
    </source>
</evidence>
<dbReference type="CDD" id="cd17369">
    <property type="entry name" value="MFS_ShiA_like"/>
    <property type="match status" value="1"/>
</dbReference>
<comment type="caution">
    <text evidence="14">The sequence shown here is derived from an EMBL/GenBank/DDBJ whole genome shotgun (WGS) entry which is preliminary data.</text>
</comment>
<dbReference type="InterPro" id="IPR011701">
    <property type="entry name" value="MFS"/>
</dbReference>